<dbReference type="Pfam" id="PF04773">
    <property type="entry name" value="FecR"/>
    <property type="match status" value="1"/>
</dbReference>
<dbReference type="Proteomes" id="UP000033035">
    <property type="component" value="Unassembled WGS sequence"/>
</dbReference>
<sequence>MENRIEYIISRVISGNASTNDILKLSEWLNADKRNELEFQKLKCYMDAEVSFNHSISPSLAFEKMQQKIRKQKQRRLWQIVLPVAAAVILLLLIPTIYQSNNKEKEQLYTYLSNNNKSEFQLKDGTKVVLNKNSKLTYSEAYGKEKRHVELVGEGYFEVTKNAQKPFEVQVGDASIKVLGTIFNVEAIEDDEYITATLIKGSIRFESPKQQVILSPNQQLRFEKSTQQIDVSTVDTDLEIAWKNDLLKYKSISFVSLLKDLEKRYNVKFTILNKKLTDPAVTLSGTFTQEQSLE</sequence>
<dbReference type="Gene3D" id="3.55.50.30">
    <property type="match status" value="1"/>
</dbReference>
<dbReference type="PANTHER" id="PTHR30273:SF2">
    <property type="entry name" value="PROTEIN FECR"/>
    <property type="match status" value="1"/>
</dbReference>
<dbReference type="GO" id="GO:0016989">
    <property type="term" value="F:sigma factor antagonist activity"/>
    <property type="evidence" value="ECO:0007669"/>
    <property type="project" value="TreeGrafter"/>
</dbReference>
<keyword evidence="1" id="KW-0472">Membrane</keyword>
<reference evidence="3 4" key="1">
    <citation type="submission" date="2013-04" db="EMBL/GenBank/DDBJ databases">
        <title>The Genome Sequence of Parabacteroides gordonii DSM 23371.</title>
        <authorList>
            <consortium name="The Broad Institute Genomics Platform"/>
            <person name="Earl A."/>
            <person name="Ward D."/>
            <person name="Feldgarden M."/>
            <person name="Gevers D."/>
            <person name="Martens E."/>
            <person name="Sakamoto M."/>
            <person name="Benno Y."/>
            <person name="Suzuki N."/>
            <person name="Matsunaga N."/>
            <person name="Koshihara K."/>
            <person name="Seki M."/>
            <person name="Komiya H."/>
            <person name="Walker B."/>
            <person name="Young S."/>
            <person name="Zeng Q."/>
            <person name="Gargeya S."/>
            <person name="Fitzgerald M."/>
            <person name="Haas B."/>
            <person name="Abouelleil A."/>
            <person name="Allen A.W."/>
            <person name="Alvarado L."/>
            <person name="Arachchi H.M."/>
            <person name="Berlin A.M."/>
            <person name="Chapman S.B."/>
            <person name="Gainer-Dewar J."/>
            <person name="Goldberg J."/>
            <person name="Griggs A."/>
            <person name="Gujja S."/>
            <person name="Hansen M."/>
            <person name="Howarth C."/>
            <person name="Imamovic A."/>
            <person name="Ireland A."/>
            <person name="Larimer J."/>
            <person name="McCowan C."/>
            <person name="Murphy C."/>
            <person name="Pearson M."/>
            <person name="Poon T.W."/>
            <person name="Priest M."/>
            <person name="Roberts A."/>
            <person name="Saif S."/>
            <person name="Shea T."/>
            <person name="Sisk P."/>
            <person name="Sykes S."/>
            <person name="Wortman J."/>
            <person name="Nusbaum C."/>
            <person name="Birren B."/>
        </authorList>
    </citation>
    <scope>NUCLEOTIDE SEQUENCE [LARGE SCALE GENOMIC DNA]</scope>
    <source>
        <strain evidence="3 4">MS-1</strain>
    </source>
</reference>
<evidence type="ECO:0000256" key="1">
    <source>
        <dbReference type="SAM" id="Phobius"/>
    </source>
</evidence>
<evidence type="ECO:0000313" key="4">
    <source>
        <dbReference type="Proteomes" id="UP000033035"/>
    </source>
</evidence>
<proteinExistence type="predicted"/>
<dbReference type="HOGENOM" id="CLU_050192_2_3_10"/>
<gene>
    <name evidence="3" type="ORF">HMPREF1536_02280</name>
</gene>
<dbReference type="PATRIC" id="fig|1203610.3.peg.2341"/>
<keyword evidence="4" id="KW-1185">Reference proteome</keyword>
<dbReference type="InterPro" id="IPR012373">
    <property type="entry name" value="Ferrdict_sens_TM"/>
</dbReference>
<dbReference type="RefSeq" id="WP_044192365.1">
    <property type="nucleotide sequence ID" value="NZ_AUAE01000026.1"/>
</dbReference>
<accession>A0A0F5JFW7</accession>
<dbReference type="EMBL" id="AQHW01000014">
    <property type="protein sequence ID" value="KKB56644.1"/>
    <property type="molecule type" value="Genomic_DNA"/>
</dbReference>
<organism evidence="3 4">
    <name type="scientific">Parabacteroides gordonii MS-1 = DSM 23371</name>
    <dbReference type="NCBI Taxonomy" id="1203610"/>
    <lineage>
        <taxon>Bacteria</taxon>
        <taxon>Pseudomonadati</taxon>
        <taxon>Bacteroidota</taxon>
        <taxon>Bacteroidia</taxon>
        <taxon>Bacteroidales</taxon>
        <taxon>Tannerellaceae</taxon>
        <taxon>Parabacteroides</taxon>
    </lineage>
</organism>
<dbReference type="PANTHER" id="PTHR30273">
    <property type="entry name" value="PERIPLASMIC SIGNAL SENSOR AND SIGMA FACTOR ACTIVATOR FECR-RELATED"/>
    <property type="match status" value="1"/>
</dbReference>
<keyword evidence="1" id="KW-0812">Transmembrane</keyword>
<evidence type="ECO:0000313" key="3">
    <source>
        <dbReference type="EMBL" id="KKB56644.1"/>
    </source>
</evidence>
<dbReference type="PIRSF" id="PIRSF018266">
    <property type="entry name" value="FecR"/>
    <property type="match status" value="1"/>
</dbReference>
<dbReference type="AlphaFoldDB" id="A0A0F5JFW7"/>
<dbReference type="STRING" id="1203610.HMPREF1536_02280"/>
<evidence type="ECO:0000259" key="2">
    <source>
        <dbReference type="Pfam" id="PF04773"/>
    </source>
</evidence>
<comment type="caution">
    <text evidence="3">The sequence shown here is derived from an EMBL/GenBank/DDBJ whole genome shotgun (WGS) entry which is preliminary data.</text>
</comment>
<feature type="domain" description="FecR protein" evidence="2">
    <location>
        <begin position="115"/>
        <end position="203"/>
    </location>
</feature>
<name>A0A0F5JFW7_9BACT</name>
<dbReference type="InterPro" id="IPR006860">
    <property type="entry name" value="FecR"/>
</dbReference>
<protein>
    <recommendedName>
        <fullName evidence="2">FecR protein domain-containing protein</fullName>
    </recommendedName>
</protein>
<dbReference type="Gene3D" id="2.60.120.1440">
    <property type="match status" value="1"/>
</dbReference>
<feature type="transmembrane region" description="Helical" evidence="1">
    <location>
        <begin position="77"/>
        <end position="98"/>
    </location>
</feature>
<keyword evidence="1" id="KW-1133">Transmembrane helix</keyword>